<evidence type="ECO:0000313" key="1">
    <source>
        <dbReference type="EMBL" id="CBJ33726.1"/>
    </source>
</evidence>
<keyword evidence="2" id="KW-1185">Reference proteome</keyword>
<organism evidence="1 2">
    <name type="scientific">Ectocarpus siliculosus</name>
    <name type="common">Brown alga</name>
    <name type="synonym">Conferva siliculosa</name>
    <dbReference type="NCBI Taxonomy" id="2880"/>
    <lineage>
        <taxon>Eukaryota</taxon>
        <taxon>Sar</taxon>
        <taxon>Stramenopiles</taxon>
        <taxon>Ochrophyta</taxon>
        <taxon>PX clade</taxon>
        <taxon>Phaeophyceae</taxon>
        <taxon>Ectocarpales</taxon>
        <taxon>Ectocarpaceae</taxon>
        <taxon>Ectocarpus</taxon>
    </lineage>
</organism>
<accession>D7G4N9</accession>
<reference evidence="1 2" key="1">
    <citation type="journal article" date="2010" name="Nature">
        <title>The Ectocarpus genome and the independent evolution of multicellularity in brown algae.</title>
        <authorList>
            <person name="Cock J.M."/>
            <person name="Sterck L."/>
            <person name="Rouze P."/>
            <person name="Scornet D."/>
            <person name="Allen A.E."/>
            <person name="Amoutzias G."/>
            <person name="Anthouard V."/>
            <person name="Artiguenave F."/>
            <person name="Aury J.M."/>
            <person name="Badger J.H."/>
            <person name="Beszteri B."/>
            <person name="Billiau K."/>
            <person name="Bonnet E."/>
            <person name="Bothwell J.H."/>
            <person name="Bowler C."/>
            <person name="Boyen C."/>
            <person name="Brownlee C."/>
            <person name="Carrano C.J."/>
            <person name="Charrier B."/>
            <person name="Cho G.Y."/>
            <person name="Coelho S.M."/>
            <person name="Collen J."/>
            <person name="Corre E."/>
            <person name="Da Silva C."/>
            <person name="Delage L."/>
            <person name="Delaroque N."/>
            <person name="Dittami S.M."/>
            <person name="Doulbeau S."/>
            <person name="Elias M."/>
            <person name="Farnham G."/>
            <person name="Gachon C.M."/>
            <person name="Gschloessl B."/>
            <person name="Heesch S."/>
            <person name="Jabbari K."/>
            <person name="Jubin C."/>
            <person name="Kawai H."/>
            <person name="Kimura K."/>
            <person name="Kloareg B."/>
            <person name="Kupper F.C."/>
            <person name="Lang D."/>
            <person name="Le Bail A."/>
            <person name="Leblanc C."/>
            <person name="Lerouge P."/>
            <person name="Lohr M."/>
            <person name="Lopez P.J."/>
            <person name="Martens C."/>
            <person name="Maumus F."/>
            <person name="Michel G."/>
            <person name="Miranda-Saavedra D."/>
            <person name="Morales J."/>
            <person name="Moreau H."/>
            <person name="Motomura T."/>
            <person name="Nagasato C."/>
            <person name="Napoli C.A."/>
            <person name="Nelson D.R."/>
            <person name="Nyvall-Collen P."/>
            <person name="Peters A.F."/>
            <person name="Pommier C."/>
            <person name="Potin P."/>
            <person name="Poulain J."/>
            <person name="Quesneville H."/>
            <person name="Read B."/>
            <person name="Rensing S.A."/>
            <person name="Ritter A."/>
            <person name="Rousvoal S."/>
            <person name="Samanta M."/>
            <person name="Samson G."/>
            <person name="Schroeder D.C."/>
            <person name="Segurens B."/>
            <person name="Strittmatter M."/>
            <person name="Tonon T."/>
            <person name="Tregear J.W."/>
            <person name="Valentin K."/>
            <person name="von Dassow P."/>
            <person name="Yamagishi T."/>
            <person name="Van de Peer Y."/>
            <person name="Wincker P."/>
        </authorList>
    </citation>
    <scope>NUCLEOTIDE SEQUENCE [LARGE SCALE GENOMIC DNA]</scope>
    <source>
        <strain evidence="2">Ec32 / CCAP1310/4</strain>
    </source>
</reference>
<protein>
    <submittedName>
        <fullName evidence="1">Uncharacterized protein</fullName>
    </submittedName>
</protein>
<proteinExistence type="predicted"/>
<dbReference type="InParanoid" id="D7G4N9"/>
<evidence type="ECO:0000313" key="2">
    <source>
        <dbReference type="Proteomes" id="UP000002630"/>
    </source>
</evidence>
<dbReference type="AlphaFoldDB" id="D7G4N9"/>
<gene>
    <name evidence="1" type="ORF">Esi_0572_0003</name>
</gene>
<name>D7G4N9_ECTSI</name>
<dbReference type="Proteomes" id="UP000002630">
    <property type="component" value="Unassembled WGS sequence"/>
</dbReference>
<sequence length="43" mass="4873">MTVEVCLGHCSTYEYYGTQYSAEYSSEYSQERQEPNSPDAVVA</sequence>
<dbReference type="EMBL" id="FN649760">
    <property type="protein sequence ID" value="CBJ33726.1"/>
    <property type="molecule type" value="Genomic_DNA"/>
</dbReference>